<dbReference type="EMBL" id="GG682243">
    <property type="protein sequence ID" value="EER03418.1"/>
    <property type="molecule type" value="Genomic_DNA"/>
</dbReference>
<dbReference type="Proteomes" id="UP000007800">
    <property type="component" value="Unassembled WGS sequence"/>
</dbReference>
<proteinExistence type="predicted"/>
<reference evidence="2 3" key="1">
    <citation type="submission" date="2008-07" db="EMBL/GenBank/DDBJ databases">
        <authorList>
            <person name="El-Sayed N."/>
            <person name="Caler E."/>
            <person name="Inman J."/>
            <person name="Amedeo P."/>
            <person name="Hass B."/>
            <person name="Wortman J."/>
        </authorList>
    </citation>
    <scope>NUCLEOTIDE SEQUENCE [LARGE SCALE GENOMIC DNA]</scope>
    <source>
        <strain evidence="3">ATCC 50983 / TXsc</strain>
    </source>
</reference>
<dbReference type="RefSeq" id="XP_002771602.1">
    <property type="nucleotide sequence ID" value="XM_002771556.1"/>
</dbReference>
<accession>C5LIL5</accession>
<dbReference type="Pfam" id="PF00856">
    <property type="entry name" value="SET"/>
    <property type="match status" value="1"/>
</dbReference>
<organism evidence="3">
    <name type="scientific">Perkinsus marinus (strain ATCC 50983 / TXsc)</name>
    <dbReference type="NCBI Taxonomy" id="423536"/>
    <lineage>
        <taxon>Eukaryota</taxon>
        <taxon>Sar</taxon>
        <taxon>Alveolata</taxon>
        <taxon>Perkinsozoa</taxon>
        <taxon>Perkinsea</taxon>
        <taxon>Perkinsida</taxon>
        <taxon>Perkinsidae</taxon>
        <taxon>Perkinsus</taxon>
    </lineage>
</organism>
<dbReference type="InterPro" id="IPR046341">
    <property type="entry name" value="SET_dom_sf"/>
</dbReference>
<feature type="domain" description="SET" evidence="1">
    <location>
        <begin position="1"/>
        <end position="63"/>
    </location>
</feature>
<dbReference type="CDD" id="cd20071">
    <property type="entry name" value="SET_SMYD"/>
    <property type="match status" value="1"/>
</dbReference>
<dbReference type="OrthoDB" id="425134at2759"/>
<dbReference type="AlphaFoldDB" id="C5LIL5"/>
<dbReference type="PROSITE" id="PS50280">
    <property type="entry name" value="SET"/>
    <property type="match status" value="1"/>
</dbReference>
<dbReference type="PANTHER" id="PTHR12197">
    <property type="entry name" value="HISTONE-LYSINE N-METHYLTRANSFERASE SMYD"/>
    <property type="match status" value="1"/>
</dbReference>
<dbReference type="GO" id="GO:0005634">
    <property type="term" value="C:nucleus"/>
    <property type="evidence" value="ECO:0007669"/>
    <property type="project" value="TreeGrafter"/>
</dbReference>
<dbReference type="SUPFAM" id="SSF82199">
    <property type="entry name" value="SET domain"/>
    <property type="match status" value="1"/>
</dbReference>
<dbReference type="GeneID" id="9047580"/>
<gene>
    <name evidence="2" type="ORF">Pmar_PMAR014633</name>
</gene>
<keyword evidence="3" id="KW-1185">Reference proteome</keyword>
<dbReference type="InterPro" id="IPR050869">
    <property type="entry name" value="H3K4_H4K5_MeTrfase"/>
</dbReference>
<name>C5LIL5_PERM5</name>
<dbReference type="PANTHER" id="PTHR12197:SF251">
    <property type="entry name" value="EG:BACR7C10.4 PROTEIN"/>
    <property type="match status" value="1"/>
</dbReference>
<dbReference type="InParanoid" id="C5LIL5"/>
<protein>
    <recommendedName>
        <fullName evidence="1">SET domain-containing protein</fullName>
    </recommendedName>
</protein>
<evidence type="ECO:0000259" key="1">
    <source>
        <dbReference type="PROSITE" id="PS50280"/>
    </source>
</evidence>
<sequence length="265" mass="29669">MSPQAASYEDHNRYLTGTAVYPVASMFNHSCTPNVTRASLGDLTWFRTCTDVKRGQELTISYIGSDLLCEPKAVRQKHLARDFSCNCPACTKEDDDDSVVIMPFTLQDRLQLKVLEPMDRLEKTAELLESQSGDRRFLAKDCTHIMTERCRALLEIGQFQAAADQWSGVVSFCQSHLPPNDPYLAEVAINYVFSQVLAIATSEDEQHESTIDCPVDIRLCLELAFGPFSAIKPFVVDEIRALVSPVVGEDNVTDWLQQMLSIIDP</sequence>
<dbReference type="Gene3D" id="2.170.270.10">
    <property type="entry name" value="SET domain"/>
    <property type="match status" value="1"/>
</dbReference>
<dbReference type="InterPro" id="IPR001214">
    <property type="entry name" value="SET_dom"/>
</dbReference>
<evidence type="ECO:0000313" key="2">
    <source>
        <dbReference type="EMBL" id="EER03418.1"/>
    </source>
</evidence>
<evidence type="ECO:0000313" key="3">
    <source>
        <dbReference type="Proteomes" id="UP000007800"/>
    </source>
</evidence>